<evidence type="ECO:0000313" key="5">
    <source>
        <dbReference type="Proteomes" id="UP000051984"/>
    </source>
</evidence>
<dbReference type="Pfam" id="PF00300">
    <property type="entry name" value="His_Phos_1"/>
    <property type="match status" value="1"/>
</dbReference>
<feature type="active site" description="Proton donor/acceptor" evidence="2">
    <location>
        <position position="101"/>
    </location>
</feature>
<dbReference type="GO" id="GO:0004331">
    <property type="term" value="F:fructose-2,6-bisphosphate 2-phosphatase activity"/>
    <property type="evidence" value="ECO:0007669"/>
    <property type="project" value="TreeGrafter"/>
</dbReference>
<dbReference type="PROSITE" id="PS00175">
    <property type="entry name" value="PG_MUTASE"/>
    <property type="match status" value="1"/>
</dbReference>
<dbReference type="eggNOG" id="COG0406">
    <property type="taxonomic scope" value="Bacteria"/>
</dbReference>
<evidence type="ECO:0000256" key="2">
    <source>
        <dbReference type="PIRSR" id="PIRSR613078-1"/>
    </source>
</evidence>
<dbReference type="InterPro" id="IPR051695">
    <property type="entry name" value="Phosphoglycerate_Mutase"/>
</dbReference>
<proteinExistence type="predicted"/>
<dbReference type="InterPro" id="IPR029033">
    <property type="entry name" value="His_PPase_superfam"/>
</dbReference>
<protein>
    <submittedName>
        <fullName evidence="4">Phosphoglycerate mutase family protein</fullName>
    </submittedName>
</protein>
<feature type="active site" description="Tele-phosphohistidine intermediate" evidence="2">
    <location>
        <position position="26"/>
    </location>
</feature>
<gene>
    <name evidence="4" type="ORF">FD51_GL002653</name>
</gene>
<comment type="caution">
    <text evidence="4">The sequence shown here is derived from an EMBL/GenBank/DDBJ whole genome shotgun (WGS) entry which is preliminary data.</text>
</comment>
<dbReference type="InterPro" id="IPR001345">
    <property type="entry name" value="PG/BPGM_mutase_AS"/>
</dbReference>
<dbReference type="PATRIC" id="fig|1423816.3.peg.2760"/>
<dbReference type="GO" id="GO:0045820">
    <property type="term" value="P:negative regulation of glycolytic process"/>
    <property type="evidence" value="ECO:0007669"/>
    <property type="project" value="TreeGrafter"/>
</dbReference>
<dbReference type="InterPro" id="IPR013078">
    <property type="entry name" value="His_Pase_superF_clade-1"/>
</dbReference>
<dbReference type="SMART" id="SM00855">
    <property type="entry name" value="PGAM"/>
    <property type="match status" value="1"/>
</dbReference>
<accession>A0A0R1ET38</accession>
<evidence type="ECO:0000256" key="3">
    <source>
        <dbReference type="PIRSR" id="PIRSR613078-2"/>
    </source>
</evidence>
<dbReference type="PANTHER" id="PTHR46517">
    <property type="entry name" value="FRUCTOSE-2,6-BISPHOSPHATASE TIGAR"/>
    <property type="match status" value="1"/>
</dbReference>
<feature type="binding site" evidence="3">
    <location>
        <position position="75"/>
    </location>
    <ligand>
        <name>substrate</name>
    </ligand>
</feature>
<dbReference type="Gene3D" id="3.40.50.1240">
    <property type="entry name" value="Phosphoglycerate mutase-like"/>
    <property type="match status" value="1"/>
</dbReference>
<dbReference type="GO" id="GO:0043456">
    <property type="term" value="P:regulation of pentose-phosphate shunt"/>
    <property type="evidence" value="ECO:0007669"/>
    <property type="project" value="TreeGrafter"/>
</dbReference>
<organism evidence="4 5">
    <name type="scientific">Lacticaseibacillus zeae DSM 20178 = KCTC 3804</name>
    <dbReference type="NCBI Taxonomy" id="1423816"/>
    <lineage>
        <taxon>Bacteria</taxon>
        <taxon>Bacillati</taxon>
        <taxon>Bacillota</taxon>
        <taxon>Bacilli</taxon>
        <taxon>Lactobacillales</taxon>
        <taxon>Lactobacillaceae</taxon>
        <taxon>Lacticaseibacillus</taxon>
    </lineage>
</organism>
<reference evidence="4 5" key="1">
    <citation type="journal article" date="2015" name="Genome Announc.">
        <title>Expanding the biotechnology potential of lactobacilli through comparative genomics of 213 strains and associated genera.</title>
        <authorList>
            <person name="Sun Z."/>
            <person name="Harris H.M."/>
            <person name="McCann A."/>
            <person name="Guo C."/>
            <person name="Argimon S."/>
            <person name="Zhang W."/>
            <person name="Yang X."/>
            <person name="Jeffery I.B."/>
            <person name="Cooney J.C."/>
            <person name="Kagawa T.F."/>
            <person name="Liu W."/>
            <person name="Song Y."/>
            <person name="Salvetti E."/>
            <person name="Wrobel A."/>
            <person name="Rasinkangas P."/>
            <person name="Parkhill J."/>
            <person name="Rea M.C."/>
            <person name="O'Sullivan O."/>
            <person name="Ritari J."/>
            <person name="Douillard F.P."/>
            <person name="Paul Ross R."/>
            <person name="Yang R."/>
            <person name="Briner A.E."/>
            <person name="Felis G.E."/>
            <person name="de Vos W.M."/>
            <person name="Barrangou R."/>
            <person name="Klaenhammer T.R."/>
            <person name="Caufield P.W."/>
            <person name="Cui Y."/>
            <person name="Zhang H."/>
            <person name="O'Toole P.W."/>
        </authorList>
    </citation>
    <scope>NUCLEOTIDE SEQUENCE [LARGE SCALE GENOMIC DNA]</scope>
    <source>
        <strain evidence="4 5">DSM 20178</strain>
    </source>
</reference>
<keyword evidence="1" id="KW-0378">Hydrolase</keyword>
<dbReference type="PANTHER" id="PTHR46517:SF1">
    <property type="entry name" value="FRUCTOSE-2,6-BISPHOSPHATASE TIGAR"/>
    <property type="match status" value="1"/>
</dbReference>
<dbReference type="GO" id="GO:0005829">
    <property type="term" value="C:cytosol"/>
    <property type="evidence" value="ECO:0007669"/>
    <property type="project" value="TreeGrafter"/>
</dbReference>
<evidence type="ECO:0000313" key="4">
    <source>
        <dbReference type="EMBL" id="KRK12523.1"/>
    </source>
</evidence>
<dbReference type="CDD" id="cd07067">
    <property type="entry name" value="HP_PGM_like"/>
    <property type="match status" value="1"/>
</dbReference>
<evidence type="ECO:0000256" key="1">
    <source>
        <dbReference type="ARBA" id="ARBA00022801"/>
    </source>
</evidence>
<dbReference type="EMBL" id="AZCT01000006">
    <property type="protein sequence ID" value="KRK12523.1"/>
    <property type="molecule type" value="Genomic_DNA"/>
</dbReference>
<sequence>MDRLETTMTQIYRSIKMTKRLYLVRHGETPMNAARLLQGITNANLTAKGQDAADRLGELLQPVPFAKAFSSDRTRTLETAKRILAGHEPKPPLVALSALREYYFGGLEGDPGNAIMARTIRRYGLTTAWRAWVGSKRFPGLVRSIRNADPTHQAEDFPDLLARSRQAFEQVDAQSPDDSDILVVSHGLLLSALIYQLAPDQLPFSLLKNTSVTRIDIVNQKMRVRGVNLTREQDILALRHDEPETDDAAKNETK</sequence>
<name>A0A0R1ET38_LACZE</name>
<feature type="binding site" evidence="3">
    <location>
        <begin position="25"/>
        <end position="32"/>
    </location>
    <ligand>
        <name>substrate</name>
    </ligand>
</feature>
<dbReference type="Proteomes" id="UP000051984">
    <property type="component" value="Unassembled WGS sequence"/>
</dbReference>
<dbReference type="AlphaFoldDB" id="A0A0R1ET38"/>
<dbReference type="SUPFAM" id="SSF53254">
    <property type="entry name" value="Phosphoglycerate mutase-like"/>
    <property type="match status" value="1"/>
</dbReference>